<organism evidence="1 2">
    <name type="scientific">Massilia timonae</name>
    <dbReference type="NCBI Taxonomy" id="47229"/>
    <lineage>
        <taxon>Bacteria</taxon>
        <taxon>Pseudomonadati</taxon>
        <taxon>Pseudomonadota</taxon>
        <taxon>Betaproteobacteria</taxon>
        <taxon>Burkholderiales</taxon>
        <taxon>Oxalobacteraceae</taxon>
        <taxon>Telluria group</taxon>
        <taxon>Massilia</taxon>
    </lineage>
</organism>
<dbReference type="Proteomes" id="UP000180246">
    <property type="component" value="Unassembled WGS sequence"/>
</dbReference>
<dbReference type="AlphaFoldDB" id="A0A1S2N929"/>
<protein>
    <submittedName>
        <fullName evidence="1">Uncharacterized protein</fullName>
    </submittedName>
</protein>
<evidence type="ECO:0000313" key="2">
    <source>
        <dbReference type="Proteomes" id="UP000180246"/>
    </source>
</evidence>
<proteinExistence type="predicted"/>
<dbReference type="EMBL" id="JRYB01000001">
    <property type="protein sequence ID" value="OIJ41154.1"/>
    <property type="molecule type" value="Genomic_DNA"/>
</dbReference>
<accession>A0A1S2N929</accession>
<gene>
    <name evidence="1" type="ORF">LO55_104</name>
</gene>
<evidence type="ECO:0000313" key="1">
    <source>
        <dbReference type="EMBL" id="OIJ41154.1"/>
    </source>
</evidence>
<comment type="caution">
    <text evidence="1">The sequence shown here is derived from an EMBL/GenBank/DDBJ whole genome shotgun (WGS) entry which is preliminary data.</text>
</comment>
<reference evidence="1 2" key="1">
    <citation type="submission" date="2014-10" db="EMBL/GenBank/DDBJ databases">
        <authorList>
            <person name="Seo M.-J."/>
            <person name="Seok Y.J."/>
            <person name="Cha I.-T."/>
        </authorList>
    </citation>
    <scope>NUCLEOTIDE SEQUENCE [LARGE SCALE GENOMIC DNA]</scope>
    <source>
        <strain evidence="1 2">NEU</strain>
    </source>
</reference>
<sequence>MEARETLSTDDLFEAASMAPSTTIIPFTSHGEDTQAAVSRWLGQVAMAGVRQCANEANGEARARILRQAATTMLAPVEPRTRAISNLLR</sequence>
<name>A0A1S2N929_9BURK</name>